<dbReference type="PANTHER" id="PTHR31389">
    <property type="entry name" value="LD39211P"/>
    <property type="match status" value="1"/>
</dbReference>
<keyword evidence="3" id="KW-1185">Reference proteome</keyword>
<dbReference type="PANTHER" id="PTHR31389:SF4">
    <property type="entry name" value="LD39211P"/>
    <property type="match status" value="1"/>
</dbReference>
<dbReference type="EnsemblMetazoa" id="CapteT212810">
    <property type="protein sequence ID" value="CapteP212810"/>
    <property type="gene ID" value="CapteG212810"/>
</dbReference>
<dbReference type="FunCoup" id="R7TE00">
    <property type="interactions" value="93"/>
</dbReference>
<protein>
    <recommendedName>
        <fullName evidence="4">Nucleotide-diphospho-sugar transferase domain-containing protein</fullName>
    </recommendedName>
</protein>
<gene>
    <name evidence="1" type="ORF">CAPTEDRAFT_212810</name>
</gene>
<dbReference type="EMBL" id="KB311434">
    <property type="protein sequence ID" value="ELT89266.1"/>
    <property type="molecule type" value="Genomic_DNA"/>
</dbReference>
<dbReference type="EMBL" id="AMQN01014936">
    <property type="status" value="NOT_ANNOTATED_CDS"/>
    <property type="molecule type" value="Genomic_DNA"/>
</dbReference>
<dbReference type="HOGENOM" id="CLU_039554_1_0_1"/>
<dbReference type="Pfam" id="PF07801">
    <property type="entry name" value="DUF1647"/>
    <property type="match status" value="1"/>
</dbReference>
<dbReference type="OMA" id="CTVITYD"/>
<reference evidence="2" key="3">
    <citation type="submission" date="2015-06" db="UniProtKB">
        <authorList>
            <consortium name="EnsemblMetazoa"/>
        </authorList>
    </citation>
    <scope>IDENTIFICATION</scope>
</reference>
<name>R7TE00_CAPTE</name>
<dbReference type="OrthoDB" id="5954868at2759"/>
<accession>R7TE00</accession>
<evidence type="ECO:0000313" key="3">
    <source>
        <dbReference type="Proteomes" id="UP000014760"/>
    </source>
</evidence>
<evidence type="ECO:0000313" key="1">
    <source>
        <dbReference type="EMBL" id="ELT89266.1"/>
    </source>
</evidence>
<dbReference type="AlphaFoldDB" id="R7TE00"/>
<dbReference type="Proteomes" id="UP000014760">
    <property type="component" value="Unassembled WGS sequence"/>
</dbReference>
<evidence type="ECO:0000313" key="2">
    <source>
        <dbReference type="EnsemblMetazoa" id="CapteP212810"/>
    </source>
</evidence>
<dbReference type="InterPro" id="IPR012444">
    <property type="entry name" value="DUF1647"/>
</dbReference>
<sequence length="359" mass="41179">MSQGLPANWSRKLLALFVVCMFVYLFASFPNYAEDPVFQVTSFPRRADATAPTYPYNRSSYSIQLNGTTFRGKSLAQGLALLKKFKRRPIFAPKQLNPNDVTKGLAFVTYSSANHFNECRDAVATTQTLFPRHPIYFYDLGLSDYQIEELNSWCDVHYVFFNFSNYPEHVKKLNTYAFKPMLIQDMLNKHSTFFWMDASFRFLRSDISAVYEQALSNGGIVLFNMGFKITAMTHPHMFKYIPGNLTLLGATPAIGGDAFVRNTPEVYEKVLHWWFLCALVKDCIAPAGAEKICPETNPSSKSEYRGCHRFDQSALNILLANYHGYNLSKYLARPEDKYVIFVRRISKWHVLKTCTSTIH</sequence>
<organism evidence="1">
    <name type="scientific">Capitella teleta</name>
    <name type="common">Polychaete worm</name>
    <dbReference type="NCBI Taxonomy" id="283909"/>
    <lineage>
        <taxon>Eukaryota</taxon>
        <taxon>Metazoa</taxon>
        <taxon>Spiralia</taxon>
        <taxon>Lophotrochozoa</taxon>
        <taxon>Annelida</taxon>
        <taxon>Polychaeta</taxon>
        <taxon>Sedentaria</taxon>
        <taxon>Scolecida</taxon>
        <taxon>Capitellidae</taxon>
        <taxon>Capitella</taxon>
    </lineage>
</organism>
<dbReference type="EMBL" id="AMQN01014935">
    <property type="status" value="NOT_ANNOTATED_CDS"/>
    <property type="molecule type" value="Genomic_DNA"/>
</dbReference>
<proteinExistence type="predicted"/>
<reference evidence="1 3" key="2">
    <citation type="journal article" date="2013" name="Nature">
        <title>Insights into bilaterian evolution from three spiralian genomes.</title>
        <authorList>
            <person name="Simakov O."/>
            <person name="Marletaz F."/>
            <person name="Cho S.J."/>
            <person name="Edsinger-Gonzales E."/>
            <person name="Havlak P."/>
            <person name="Hellsten U."/>
            <person name="Kuo D.H."/>
            <person name="Larsson T."/>
            <person name="Lv J."/>
            <person name="Arendt D."/>
            <person name="Savage R."/>
            <person name="Osoegawa K."/>
            <person name="de Jong P."/>
            <person name="Grimwood J."/>
            <person name="Chapman J.A."/>
            <person name="Shapiro H."/>
            <person name="Aerts A."/>
            <person name="Otillar R.P."/>
            <person name="Terry A.Y."/>
            <person name="Boore J.L."/>
            <person name="Grigoriev I.V."/>
            <person name="Lindberg D.R."/>
            <person name="Seaver E.C."/>
            <person name="Weisblat D.A."/>
            <person name="Putnam N.H."/>
            <person name="Rokhsar D.S."/>
        </authorList>
    </citation>
    <scope>NUCLEOTIDE SEQUENCE</scope>
    <source>
        <strain evidence="1 3">I ESC-2004</strain>
    </source>
</reference>
<reference evidence="3" key="1">
    <citation type="submission" date="2012-12" db="EMBL/GenBank/DDBJ databases">
        <authorList>
            <person name="Hellsten U."/>
            <person name="Grimwood J."/>
            <person name="Chapman J.A."/>
            <person name="Shapiro H."/>
            <person name="Aerts A."/>
            <person name="Otillar R.P."/>
            <person name="Terry A.Y."/>
            <person name="Boore J.L."/>
            <person name="Simakov O."/>
            <person name="Marletaz F."/>
            <person name="Cho S.-J."/>
            <person name="Edsinger-Gonzales E."/>
            <person name="Havlak P."/>
            <person name="Kuo D.-H."/>
            <person name="Larsson T."/>
            <person name="Lv J."/>
            <person name="Arendt D."/>
            <person name="Savage R."/>
            <person name="Osoegawa K."/>
            <person name="de Jong P."/>
            <person name="Lindberg D.R."/>
            <person name="Seaver E.C."/>
            <person name="Weisblat D.A."/>
            <person name="Putnam N.H."/>
            <person name="Grigoriev I.V."/>
            <person name="Rokhsar D.S."/>
        </authorList>
    </citation>
    <scope>NUCLEOTIDE SEQUENCE</scope>
    <source>
        <strain evidence="3">I ESC-2004</strain>
    </source>
</reference>
<evidence type="ECO:0008006" key="4">
    <source>
        <dbReference type="Google" id="ProtNLM"/>
    </source>
</evidence>